<dbReference type="PROSITE" id="PS50935">
    <property type="entry name" value="SSB"/>
    <property type="match status" value="1"/>
</dbReference>
<dbReference type="Gene3D" id="2.40.50.140">
    <property type="entry name" value="Nucleic acid-binding proteins"/>
    <property type="match status" value="1"/>
</dbReference>
<feature type="region of interest" description="Disordered" evidence="3">
    <location>
        <begin position="100"/>
        <end position="129"/>
    </location>
</feature>
<evidence type="ECO:0000256" key="2">
    <source>
        <dbReference type="PIRNR" id="PIRNR002070"/>
    </source>
</evidence>
<dbReference type="InterPro" id="IPR000424">
    <property type="entry name" value="Primosome_PriB/ssb"/>
</dbReference>
<protein>
    <recommendedName>
        <fullName evidence="2">Single-stranded DNA-binding protein</fullName>
    </recommendedName>
</protein>
<dbReference type="Pfam" id="PF00436">
    <property type="entry name" value="SSB"/>
    <property type="match status" value="1"/>
</dbReference>
<name>A0A6J5NG83_9CAUD</name>
<proteinExistence type="inferred from homology"/>
<dbReference type="InterPro" id="IPR012340">
    <property type="entry name" value="NA-bd_OB-fold"/>
</dbReference>
<dbReference type="InterPro" id="IPR011344">
    <property type="entry name" value="ssDNA-bd"/>
</dbReference>
<sequence>MINQCTIVGRLVADPESRQTPSGKSVCSIRVAVDRKGREKETDFFSCSAFGQQGDALAEYAQKGRLIGIVGKIQLDQYVNKEGVKQQSVKIMIDNWQLLDSRKDSESSPPNPKPAGQLKVDDIDDPFAD</sequence>
<accession>A0A6J5NG83</accession>
<dbReference type="HAMAP" id="MF_00984">
    <property type="entry name" value="SSB"/>
    <property type="match status" value="1"/>
</dbReference>
<dbReference type="EMBL" id="LR796675">
    <property type="protein sequence ID" value="CAB4158770.1"/>
    <property type="molecule type" value="Genomic_DNA"/>
</dbReference>
<dbReference type="PIRSF" id="PIRSF002070">
    <property type="entry name" value="SSB"/>
    <property type="match status" value="1"/>
</dbReference>
<dbReference type="GO" id="GO:0003697">
    <property type="term" value="F:single-stranded DNA binding"/>
    <property type="evidence" value="ECO:0007669"/>
    <property type="project" value="InterPro"/>
</dbReference>
<dbReference type="SUPFAM" id="SSF50249">
    <property type="entry name" value="Nucleic acid-binding proteins"/>
    <property type="match status" value="1"/>
</dbReference>
<dbReference type="PANTHER" id="PTHR10302:SF0">
    <property type="entry name" value="SINGLE-STRANDED DNA-BINDING PROTEIN, MITOCHONDRIAL"/>
    <property type="match status" value="1"/>
</dbReference>
<evidence type="ECO:0000256" key="3">
    <source>
        <dbReference type="SAM" id="MobiDB-lite"/>
    </source>
</evidence>
<keyword evidence="1 2" id="KW-0238">DNA-binding</keyword>
<evidence type="ECO:0000256" key="1">
    <source>
        <dbReference type="ARBA" id="ARBA00023125"/>
    </source>
</evidence>
<reference evidence="4" key="1">
    <citation type="submission" date="2020-04" db="EMBL/GenBank/DDBJ databases">
        <authorList>
            <person name="Chiriac C."/>
            <person name="Salcher M."/>
            <person name="Ghai R."/>
            <person name="Kavagutti S V."/>
        </authorList>
    </citation>
    <scope>NUCLEOTIDE SEQUENCE</scope>
</reference>
<dbReference type="PANTHER" id="PTHR10302">
    <property type="entry name" value="SINGLE-STRANDED DNA-BINDING PROTEIN"/>
    <property type="match status" value="1"/>
</dbReference>
<evidence type="ECO:0000313" key="4">
    <source>
        <dbReference type="EMBL" id="CAB4158770.1"/>
    </source>
</evidence>
<organism evidence="4">
    <name type="scientific">uncultured Caudovirales phage</name>
    <dbReference type="NCBI Taxonomy" id="2100421"/>
    <lineage>
        <taxon>Viruses</taxon>
        <taxon>Duplodnaviria</taxon>
        <taxon>Heunggongvirae</taxon>
        <taxon>Uroviricota</taxon>
        <taxon>Caudoviricetes</taxon>
        <taxon>Peduoviridae</taxon>
        <taxon>Maltschvirus</taxon>
        <taxon>Maltschvirus maltsch</taxon>
    </lineage>
</organism>
<dbReference type="NCBIfam" id="TIGR00621">
    <property type="entry name" value="ssb"/>
    <property type="match status" value="1"/>
</dbReference>
<dbReference type="CDD" id="cd04496">
    <property type="entry name" value="SSB_OBF"/>
    <property type="match status" value="1"/>
</dbReference>
<dbReference type="GO" id="GO:0009295">
    <property type="term" value="C:nucleoid"/>
    <property type="evidence" value="ECO:0007669"/>
    <property type="project" value="TreeGrafter"/>
</dbReference>
<gene>
    <name evidence="4" type="ORF">UFOVP704_23</name>
</gene>
<dbReference type="GO" id="GO:0006260">
    <property type="term" value="P:DNA replication"/>
    <property type="evidence" value="ECO:0007669"/>
    <property type="project" value="InterPro"/>
</dbReference>